<reference evidence="2 3" key="1">
    <citation type="journal article" date="2016" name="DNA Res.">
        <title>The complete genome sequencing of Prevotella intermedia strain OMA14 and a subsequent fine-scale, intra-species genomic comparison reveal an unusual amplification of conjugative and mobile transposons and identify a novel Prevotella-lineage-specific repeat.</title>
        <authorList>
            <person name="Naito M."/>
            <person name="Ogura Y."/>
            <person name="Itoh T."/>
            <person name="Shoji M."/>
            <person name="Okamoto M."/>
            <person name="Hayashi T."/>
            <person name="Nakayama K."/>
        </authorList>
    </citation>
    <scope>NUCLEOTIDE SEQUENCE [LARGE SCALE GENOMIC DNA]</scope>
    <source>
        <strain evidence="2 3">OMA14</strain>
    </source>
</reference>
<dbReference type="STRING" id="28131.BWX40_02805"/>
<dbReference type="InterPro" id="IPR012337">
    <property type="entry name" value="RNaseH-like_sf"/>
</dbReference>
<feature type="region of interest" description="Disordered" evidence="1">
    <location>
        <begin position="629"/>
        <end position="653"/>
    </location>
</feature>
<sequence length="673" mass="77794">MEYYGNKLCISYHELVDSGIMTNSNYCYKAWKGQIDVVRRGGGANGCCALIAIDSLPTKYKEAVEEMYPGGDEVRIKAWVLSNYEMDQAAVAFFHDRSKTGIDLAEKKKREYIINASVLNCCIKLYERARDSQRLFGGKYNWDMMAKTIETLREELGHTLPASTLRFRKKVNDYKRNGYGCLISGKFGNQSARKVDYKTKQLVRGLAVLPNKPYNSNVHEMYISFVCGELDVYDPKTGELFNPDDFTDKNGEPKYLSESTINNILNEPATKMLIEKSLSSWSTFMHEQMPYMHRHSGHFSLSQITMDDVDLTRKLKDTKQRVHAYYAYDVVSQCVIGASYARKKDERLVVDCFRDMFRLIARNSWGIPAGIEVENHLMSQYKEGFLKAETVFQFVRFCAPLNSQEKYAEPLNGAKKRSVIHKNHEGIGRFYGKGKWRQEYRKISDETNELYEDKEYFTWEQLVADDRKDNEEWNNMLHPNQKMYPGMTRWQVLEANINPNLLPYDARTLAYHIGERVETSIRRNSTVRVAHEDWWLSCTNVLERLEPNNYKVTACYLPDDEGAPQEVFIYQNGKYIDTVEKVNTYSRVMAEQTEEDKAAFTAQQKKIVKFNKYVEDNAIDRLGVMKSLTHGPSRKERGAAEEDTEALELKPQKELERRALVPMDAASHAVADI</sequence>
<dbReference type="InterPro" id="IPR036397">
    <property type="entry name" value="RNaseH_sf"/>
</dbReference>
<evidence type="ECO:0000313" key="2">
    <source>
        <dbReference type="EMBL" id="BAU18186.1"/>
    </source>
</evidence>
<gene>
    <name evidence="2" type="ORF">PIOMA14_I_1678</name>
</gene>
<dbReference type="EMBL" id="AP014597">
    <property type="protein sequence ID" value="BAU18186.1"/>
    <property type="molecule type" value="Genomic_DNA"/>
</dbReference>
<name>A0A0S3UL26_PREIN</name>
<evidence type="ECO:0008006" key="4">
    <source>
        <dbReference type="Google" id="ProtNLM"/>
    </source>
</evidence>
<protein>
    <recommendedName>
        <fullName evidence="4">Kinase</fullName>
    </recommendedName>
</protein>
<dbReference type="RefSeq" id="WP_096406168.1">
    <property type="nucleotide sequence ID" value="NZ_AP014597.1"/>
</dbReference>
<dbReference type="AlphaFoldDB" id="A0A0S3UL26"/>
<organism evidence="2 3">
    <name type="scientific">Prevotella intermedia</name>
    <dbReference type="NCBI Taxonomy" id="28131"/>
    <lineage>
        <taxon>Bacteria</taxon>
        <taxon>Pseudomonadati</taxon>
        <taxon>Bacteroidota</taxon>
        <taxon>Bacteroidia</taxon>
        <taxon>Bacteroidales</taxon>
        <taxon>Prevotellaceae</taxon>
        <taxon>Prevotella</taxon>
    </lineage>
</organism>
<evidence type="ECO:0000256" key="1">
    <source>
        <dbReference type="SAM" id="MobiDB-lite"/>
    </source>
</evidence>
<dbReference type="Gene3D" id="3.30.420.10">
    <property type="entry name" value="Ribonuclease H-like superfamily/Ribonuclease H"/>
    <property type="match status" value="1"/>
</dbReference>
<proteinExistence type="predicted"/>
<dbReference type="GO" id="GO:0003676">
    <property type="term" value="F:nucleic acid binding"/>
    <property type="evidence" value="ECO:0007669"/>
    <property type="project" value="InterPro"/>
</dbReference>
<dbReference type="Proteomes" id="UP000217431">
    <property type="component" value="Chromosome I"/>
</dbReference>
<dbReference type="SUPFAM" id="SSF53098">
    <property type="entry name" value="Ribonuclease H-like"/>
    <property type="match status" value="1"/>
</dbReference>
<accession>A0A0S3UL26</accession>
<evidence type="ECO:0000313" key="3">
    <source>
        <dbReference type="Proteomes" id="UP000217431"/>
    </source>
</evidence>